<dbReference type="Proteomes" id="UP001383192">
    <property type="component" value="Unassembled WGS sequence"/>
</dbReference>
<dbReference type="AlphaFoldDB" id="A0AAW0BN75"/>
<organism evidence="4 5">
    <name type="scientific">Paramarasmius palmivorus</name>
    <dbReference type="NCBI Taxonomy" id="297713"/>
    <lineage>
        <taxon>Eukaryota</taxon>
        <taxon>Fungi</taxon>
        <taxon>Dikarya</taxon>
        <taxon>Basidiomycota</taxon>
        <taxon>Agaricomycotina</taxon>
        <taxon>Agaricomycetes</taxon>
        <taxon>Agaricomycetidae</taxon>
        <taxon>Agaricales</taxon>
        <taxon>Marasmiineae</taxon>
        <taxon>Marasmiaceae</taxon>
        <taxon>Paramarasmius</taxon>
    </lineage>
</organism>
<sequence length="423" mass="46449">MSSTRLDSQNTTGHALIGIMIASCLYGVTALQIWHYFRSYNDRFLIRAMVMALAFVTLHHSGGRRLIPPYSVLGIGFELASMHAIYHRVVVNPGNPGTFAWTDLASIPLTVGVLSSSVARLLNIYLRLVFVLSYTCSMPYEFICLAIKGIGSPHRYWALYLLIAKRAPLLIGLAITATIRVRPGELSSIGDSIFTIVWAFECLRSDSQTVTLASLSFLIASDVISTLVLSYYLHICRSGVKKTDTLINRLILYTINNGALTTAASIAVMIFLTSHSLIYYVIYMTVAHCSGSLRFDCDVTLTLCCSTVYIGSLLSTLNSRDQIVNSRKHITIDTVELGSLQFANGWIASTNAGTNATKAGEIKVTRMVNVGVWDTGLTQLYKTPVQVLVETQVESEDPNRDRKSSVEIRQAAGGSQPDIQINQ</sequence>
<evidence type="ECO:0000259" key="3">
    <source>
        <dbReference type="Pfam" id="PF20152"/>
    </source>
</evidence>
<dbReference type="PANTHER" id="PTHR40465">
    <property type="entry name" value="CHROMOSOME 1, WHOLE GENOME SHOTGUN SEQUENCE"/>
    <property type="match status" value="1"/>
</dbReference>
<feature type="transmembrane region" description="Helical" evidence="2">
    <location>
        <begin position="44"/>
        <end position="61"/>
    </location>
</feature>
<gene>
    <name evidence="4" type="ORF">VNI00_015078</name>
</gene>
<evidence type="ECO:0000256" key="1">
    <source>
        <dbReference type="SAM" id="MobiDB-lite"/>
    </source>
</evidence>
<dbReference type="InterPro" id="IPR045339">
    <property type="entry name" value="DUF6534"/>
</dbReference>
<protein>
    <recommendedName>
        <fullName evidence="3">DUF6534 domain-containing protein</fullName>
    </recommendedName>
</protein>
<feature type="transmembrane region" description="Helical" evidence="2">
    <location>
        <begin position="124"/>
        <end position="147"/>
    </location>
</feature>
<keyword evidence="2" id="KW-1133">Transmembrane helix</keyword>
<evidence type="ECO:0000256" key="2">
    <source>
        <dbReference type="SAM" id="Phobius"/>
    </source>
</evidence>
<dbReference type="EMBL" id="JAYKXP010000092">
    <property type="protein sequence ID" value="KAK7027992.1"/>
    <property type="molecule type" value="Genomic_DNA"/>
</dbReference>
<proteinExistence type="predicted"/>
<dbReference type="Pfam" id="PF20152">
    <property type="entry name" value="DUF6534"/>
    <property type="match status" value="1"/>
</dbReference>
<keyword evidence="2" id="KW-0472">Membrane</keyword>
<feature type="transmembrane region" description="Helical" evidence="2">
    <location>
        <begin position="213"/>
        <end position="233"/>
    </location>
</feature>
<feature type="transmembrane region" description="Helical" evidence="2">
    <location>
        <begin position="254"/>
        <end position="282"/>
    </location>
</feature>
<reference evidence="4 5" key="1">
    <citation type="submission" date="2024-01" db="EMBL/GenBank/DDBJ databases">
        <title>A draft genome for a cacao thread blight-causing isolate of Paramarasmius palmivorus.</title>
        <authorList>
            <person name="Baruah I.K."/>
            <person name="Bukari Y."/>
            <person name="Amoako-Attah I."/>
            <person name="Meinhardt L.W."/>
            <person name="Bailey B.A."/>
            <person name="Cohen S.P."/>
        </authorList>
    </citation>
    <scope>NUCLEOTIDE SEQUENCE [LARGE SCALE GENOMIC DNA]</scope>
    <source>
        <strain evidence="4 5">GH-12</strain>
    </source>
</reference>
<feature type="transmembrane region" description="Helical" evidence="2">
    <location>
        <begin position="159"/>
        <end position="179"/>
    </location>
</feature>
<keyword evidence="5" id="KW-1185">Reference proteome</keyword>
<dbReference type="PROSITE" id="PS51257">
    <property type="entry name" value="PROKAR_LIPOPROTEIN"/>
    <property type="match status" value="1"/>
</dbReference>
<comment type="caution">
    <text evidence="4">The sequence shown here is derived from an EMBL/GenBank/DDBJ whole genome shotgun (WGS) entry which is preliminary data.</text>
</comment>
<feature type="transmembrane region" description="Helical" evidence="2">
    <location>
        <begin position="15"/>
        <end position="37"/>
    </location>
</feature>
<dbReference type="PANTHER" id="PTHR40465:SF1">
    <property type="entry name" value="DUF6534 DOMAIN-CONTAINING PROTEIN"/>
    <property type="match status" value="1"/>
</dbReference>
<name>A0AAW0BN75_9AGAR</name>
<accession>A0AAW0BN75</accession>
<keyword evidence="2" id="KW-0812">Transmembrane</keyword>
<feature type="domain" description="DUF6534" evidence="3">
    <location>
        <begin position="219"/>
        <end position="321"/>
    </location>
</feature>
<evidence type="ECO:0000313" key="4">
    <source>
        <dbReference type="EMBL" id="KAK7027992.1"/>
    </source>
</evidence>
<feature type="region of interest" description="Disordered" evidence="1">
    <location>
        <begin position="392"/>
        <end position="423"/>
    </location>
</feature>
<feature type="compositionally biased region" description="Basic and acidic residues" evidence="1">
    <location>
        <begin position="397"/>
        <end position="406"/>
    </location>
</feature>
<evidence type="ECO:0000313" key="5">
    <source>
        <dbReference type="Proteomes" id="UP001383192"/>
    </source>
</evidence>